<dbReference type="InterPro" id="IPR052346">
    <property type="entry name" value="O-mannosyl-transferase_TMTC"/>
</dbReference>
<feature type="transmembrane region" description="Helical" evidence="4">
    <location>
        <begin position="147"/>
        <end position="163"/>
    </location>
</feature>
<keyword evidence="4" id="KW-0812">Transmembrane</keyword>
<dbReference type="InterPro" id="IPR019734">
    <property type="entry name" value="TPR_rpt"/>
</dbReference>
<dbReference type="Proteomes" id="UP000177230">
    <property type="component" value="Unassembled WGS sequence"/>
</dbReference>
<feature type="repeat" description="TPR" evidence="3">
    <location>
        <begin position="471"/>
        <end position="504"/>
    </location>
</feature>
<dbReference type="SUPFAM" id="SSF48452">
    <property type="entry name" value="TPR-like"/>
    <property type="match status" value="1"/>
</dbReference>
<feature type="transmembrane region" description="Helical" evidence="4">
    <location>
        <begin position="9"/>
        <end position="29"/>
    </location>
</feature>
<feature type="domain" description="Glycosyltransferase RgtA/B/C/D-like" evidence="5">
    <location>
        <begin position="83"/>
        <end position="220"/>
    </location>
</feature>
<dbReference type="PANTHER" id="PTHR44227">
    <property type="match status" value="1"/>
</dbReference>
<dbReference type="Gene3D" id="1.25.40.10">
    <property type="entry name" value="Tetratricopeptide repeat domain"/>
    <property type="match status" value="1"/>
</dbReference>
<dbReference type="Pfam" id="PF13231">
    <property type="entry name" value="PMT_2"/>
    <property type="match status" value="1"/>
</dbReference>
<evidence type="ECO:0000313" key="6">
    <source>
        <dbReference type="EMBL" id="OGF10450.1"/>
    </source>
</evidence>
<dbReference type="Pfam" id="PF13424">
    <property type="entry name" value="TPR_12"/>
    <property type="match status" value="1"/>
</dbReference>
<feature type="transmembrane region" description="Helical" evidence="4">
    <location>
        <begin position="253"/>
        <end position="270"/>
    </location>
</feature>
<dbReference type="Pfam" id="PF13432">
    <property type="entry name" value="TPR_16"/>
    <property type="match status" value="1"/>
</dbReference>
<keyword evidence="4" id="KW-1133">Transmembrane helix</keyword>
<name>A0A1F5R7L4_9BACT</name>
<dbReference type="SMART" id="SM00028">
    <property type="entry name" value="TPR"/>
    <property type="match status" value="4"/>
</dbReference>
<dbReference type="PROSITE" id="PS50005">
    <property type="entry name" value="TPR"/>
    <property type="match status" value="2"/>
</dbReference>
<accession>A0A1F5R7L4</accession>
<evidence type="ECO:0000313" key="7">
    <source>
        <dbReference type="Proteomes" id="UP000177230"/>
    </source>
</evidence>
<evidence type="ECO:0000256" key="3">
    <source>
        <dbReference type="PROSITE-ProRule" id="PRU00339"/>
    </source>
</evidence>
<keyword evidence="1" id="KW-0677">Repeat</keyword>
<feature type="transmembrane region" description="Helical" evidence="4">
    <location>
        <begin position="214"/>
        <end position="232"/>
    </location>
</feature>
<feature type="transmembrane region" description="Helical" evidence="4">
    <location>
        <begin position="306"/>
        <end position="328"/>
    </location>
</feature>
<gene>
    <name evidence="6" type="ORF">A2024_08835</name>
</gene>
<organism evidence="6 7">
    <name type="scientific">Candidatus Edwardsbacteria bacterium GWF2_54_11</name>
    <dbReference type="NCBI Taxonomy" id="1817851"/>
    <lineage>
        <taxon>Bacteria</taxon>
        <taxon>Candidatus Edwardsiibacteriota</taxon>
    </lineage>
</organism>
<feature type="transmembrane region" description="Helical" evidence="4">
    <location>
        <begin position="90"/>
        <end position="111"/>
    </location>
</feature>
<dbReference type="InterPro" id="IPR011990">
    <property type="entry name" value="TPR-like_helical_dom_sf"/>
</dbReference>
<dbReference type="InterPro" id="IPR038731">
    <property type="entry name" value="RgtA/B/C-like"/>
</dbReference>
<feature type="transmembrane region" description="Helical" evidence="4">
    <location>
        <begin position="282"/>
        <end position="299"/>
    </location>
</feature>
<dbReference type="PANTHER" id="PTHR44227:SF3">
    <property type="entry name" value="PROTEIN O-MANNOSYL-TRANSFERASE TMTC4"/>
    <property type="match status" value="1"/>
</dbReference>
<dbReference type="EMBL" id="MFFM01000038">
    <property type="protein sequence ID" value="OGF10450.1"/>
    <property type="molecule type" value="Genomic_DNA"/>
</dbReference>
<feature type="transmembrane region" description="Helical" evidence="4">
    <location>
        <begin position="362"/>
        <end position="381"/>
    </location>
</feature>
<keyword evidence="2 3" id="KW-0802">TPR repeat</keyword>
<evidence type="ECO:0000256" key="1">
    <source>
        <dbReference type="ARBA" id="ARBA00022737"/>
    </source>
</evidence>
<evidence type="ECO:0000256" key="2">
    <source>
        <dbReference type="ARBA" id="ARBA00022803"/>
    </source>
</evidence>
<proteinExistence type="predicted"/>
<dbReference type="AlphaFoldDB" id="A0A1F5R7L4"/>
<reference evidence="6 7" key="1">
    <citation type="journal article" date="2016" name="Nat. Commun.">
        <title>Thousands of microbial genomes shed light on interconnected biogeochemical processes in an aquifer system.</title>
        <authorList>
            <person name="Anantharaman K."/>
            <person name="Brown C.T."/>
            <person name="Hug L.A."/>
            <person name="Sharon I."/>
            <person name="Castelle C.J."/>
            <person name="Probst A.J."/>
            <person name="Thomas B.C."/>
            <person name="Singh A."/>
            <person name="Wilkins M.J."/>
            <person name="Karaoz U."/>
            <person name="Brodie E.L."/>
            <person name="Williams K.H."/>
            <person name="Hubbard S.S."/>
            <person name="Banfield J.F."/>
        </authorList>
    </citation>
    <scope>NUCLEOTIDE SEQUENCE [LARGE SCALE GENOMIC DNA]</scope>
</reference>
<evidence type="ECO:0000259" key="5">
    <source>
        <dbReference type="Pfam" id="PF13231"/>
    </source>
</evidence>
<feature type="repeat" description="TPR" evidence="3">
    <location>
        <begin position="505"/>
        <end position="538"/>
    </location>
</feature>
<protein>
    <recommendedName>
        <fullName evidence="5">Glycosyltransferase RgtA/B/C/D-like domain-containing protein</fullName>
    </recommendedName>
</protein>
<evidence type="ECO:0000256" key="4">
    <source>
        <dbReference type="SAM" id="Phobius"/>
    </source>
</evidence>
<feature type="transmembrane region" description="Helical" evidence="4">
    <location>
        <begin position="120"/>
        <end position="141"/>
    </location>
</feature>
<sequence length="583" mass="65526">MNKIYRHRFFPYLLISLLVIAIYGQTLFFDFSSHDDVELLVEKAHFLKDPANILKAFATDVVWGNRGIYYRPALTLSFMADTLIGGSRPFIFHLGNILIHLLACCLLYLFLKTIKTQKTAALAATLIFAIHPVLIQAVAWIPGRNDSLLAVFILLSSLGFLNYRRGGRFLWGLLHILCFFLALLTKETAILLPVLLILYSLLHREKGKKLFDKGIFLSLIGWITAAAAYLLLRSSALSGSSGLTDARMNTLRESLIGFLSYIGKIFLPINLSGDPIPADLPVAYGIAGLFVLLAVIFYLKIKDKKLFLFGIFWFLLFLAPTFLGNTTYANFAEHRLYLPLIGFAVMLLQLDPDKLKRMPVPVVGIIMILIFILFAGINLSYSRSFRNGLTHWKKTTEVSPHSYVAHTILGRSYASLGKADLAEKEFIIAFGLNPKHYTAYNDLCLLYLNKGEYRKAEKLALDLLSKYPGNAGMHNTLGLVYLNAGRPDLAESEFLKAVELGPDQAEAADNLGYLYLKKGDWAKAERYLLQAHQISPVDSKNLYHLSFLFYSLGDQARALEYYHAAVKNGLKEDSRVLEMLQAR</sequence>
<comment type="caution">
    <text evidence="6">The sequence shown here is derived from an EMBL/GenBank/DDBJ whole genome shotgun (WGS) entry which is preliminary data.</text>
</comment>
<feature type="transmembrane region" description="Helical" evidence="4">
    <location>
        <begin position="170"/>
        <end position="202"/>
    </location>
</feature>
<keyword evidence="4" id="KW-0472">Membrane</keyword>